<keyword evidence="5" id="KW-1185">Reference proteome</keyword>
<dbReference type="Gene3D" id="2.60.120.200">
    <property type="match status" value="1"/>
</dbReference>
<feature type="signal peptide" evidence="2">
    <location>
        <begin position="1"/>
        <end position="24"/>
    </location>
</feature>
<dbReference type="EMBL" id="PPTA01000008">
    <property type="protein sequence ID" value="TFB01640.1"/>
    <property type="molecule type" value="Genomic_DNA"/>
</dbReference>
<evidence type="ECO:0000313" key="4">
    <source>
        <dbReference type="EMBL" id="TFB01640.1"/>
    </source>
</evidence>
<feature type="compositionally biased region" description="Polar residues" evidence="1">
    <location>
        <begin position="341"/>
        <end position="353"/>
    </location>
</feature>
<dbReference type="RefSeq" id="XP_073557841.1">
    <property type="nucleotide sequence ID" value="XM_073703397.1"/>
</dbReference>
<dbReference type="CDD" id="cd00413">
    <property type="entry name" value="Glyco_hydrolase_16"/>
    <property type="match status" value="1"/>
</dbReference>
<accession>A0ABY2H081</accession>
<dbReference type="Proteomes" id="UP001642720">
    <property type="component" value="Unassembled WGS sequence"/>
</dbReference>
<dbReference type="Pfam" id="PF00722">
    <property type="entry name" value="Glyco_hydro_16"/>
    <property type="match status" value="1"/>
</dbReference>
<keyword evidence="2" id="KW-0732">Signal</keyword>
<dbReference type="InterPro" id="IPR000757">
    <property type="entry name" value="Beta-glucanase-like"/>
</dbReference>
<evidence type="ECO:0000259" key="3">
    <source>
        <dbReference type="PROSITE" id="PS51762"/>
    </source>
</evidence>
<gene>
    <name evidence="4" type="ORF">CCMA1212_006160</name>
</gene>
<dbReference type="PROSITE" id="PS51762">
    <property type="entry name" value="GH16_2"/>
    <property type="match status" value="1"/>
</dbReference>
<evidence type="ECO:0000256" key="1">
    <source>
        <dbReference type="SAM" id="MobiDB-lite"/>
    </source>
</evidence>
<dbReference type="SUPFAM" id="SSF49899">
    <property type="entry name" value="Concanavalin A-like lectins/glucanases"/>
    <property type="match status" value="1"/>
</dbReference>
<reference evidence="4 5" key="1">
    <citation type="submission" date="2018-01" db="EMBL/GenBank/DDBJ databases">
        <title>Genome characterization of the sugarcane-associated fungus Trichoderma ghanense CCMA-1212 and their application in lignocelulose bioconversion.</title>
        <authorList>
            <person name="Steindorff A.S."/>
            <person name="Mendes T.D."/>
            <person name="Vilela E.S.D."/>
            <person name="Rodrigues D.S."/>
            <person name="Formighieri E.F."/>
            <person name="Melo I.S."/>
            <person name="Favaro L.C.L."/>
        </authorList>
    </citation>
    <scope>NUCLEOTIDE SEQUENCE [LARGE SCALE GENOMIC DNA]</scope>
    <source>
        <strain evidence="4 5">CCMA-1212</strain>
    </source>
</reference>
<proteinExistence type="predicted"/>
<name>A0ABY2H081_9HYPO</name>
<organism evidence="4 5">
    <name type="scientific">Trichoderma ghanense</name>
    <dbReference type="NCBI Taxonomy" id="65468"/>
    <lineage>
        <taxon>Eukaryota</taxon>
        <taxon>Fungi</taxon>
        <taxon>Dikarya</taxon>
        <taxon>Ascomycota</taxon>
        <taxon>Pezizomycotina</taxon>
        <taxon>Sordariomycetes</taxon>
        <taxon>Hypocreomycetidae</taxon>
        <taxon>Hypocreales</taxon>
        <taxon>Hypocreaceae</taxon>
        <taxon>Trichoderma</taxon>
    </lineage>
</organism>
<evidence type="ECO:0000313" key="5">
    <source>
        <dbReference type="Proteomes" id="UP001642720"/>
    </source>
</evidence>
<feature type="chain" id="PRO_5047428834" description="GH16 domain-containing protein" evidence="2">
    <location>
        <begin position="25"/>
        <end position="389"/>
    </location>
</feature>
<feature type="region of interest" description="Disordered" evidence="1">
    <location>
        <begin position="341"/>
        <end position="367"/>
    </location>
</feature>
<sequence length="389" mass="41666">MSSLAGSGPWLALLLALMLSLVAADCECGFVQDFPAEETGHGDGHADGRLLFTNMMESKFFELRNISQDGDWKRQQYNVSARAGRGEYGKAFALKNVYTIAPDGHGENVDADAGPGDGIALVVGSTLVDEAIPVAELASARKDMYFGSYRAGMKLTPVNGTCAAFFWYFNDTQEIDMEFLSREFDASKKLYPVNLVIQSEASRQAGYDAAKTGTFKVVNLTFDPTVGFHEYRFDYLPNRVLFYADSQLLAEMNGTSVPSGPGHIILQHWSNGNPKWSGGPPKQDAIMTVSYVKAYFNSSDEQLQSSFADSCRKARDDDAASGGSGRVCAIPDVTASNASTGGTFFNTSDPNQPSSGGGTDDGDSGAVHLSSTPTMAAALLLMVVLLAYS</sequence>
<dbReference type="PANTHER" id="PTHR38121">
    <property type="entry name" value="GH16 DOMAIN-CONTAINING PROTEIN"/>
    <property type="match status" value="1"/>
</dbReference>
<feature type="domain" description="GH16" evidence="3">
    <location>
        <begin position="70"/>
        <end position="300"/>
    </location>
</feature>
<protein>
    <recommendedName>
        <fullName evidence="3">GH16 domain-containing protein</fullName>
    </recommendedName>
</protein>
<evidence type="ECO:0000256" key="2">
    <source>
        <dbReference type="SAM" id="SignalP"/>
    </source>
</evidence>
<comment type="caution">
    <text evidence="4">The sequence shown here is derived from an EMBL/GenBank/DDBJ whole genome shotgun (WGS) entry which is preliminary data.</text>
</comment>
<dbReference type="GeneID" id="300577847"/>
<dbReference type="PANTHER" id="PTHR38121:SF5">
    <property type="entry name" value="GH16 DOMAIN-CONTAINING PROTEIN"/>
    <property type="match status" value="1"/>
</dbReference>
<dbReference type="InterPro" id="IPR013320">
    <property type="entry name" value="ConA-like_dom_sf"/>
</dbReference>